<sequence>MADILEPGTIDQLVDDAARSGHQVGVRLVRDWTELGLLNYPQRRSAGKGRGSHQALYSANQRQLFLTLLHHRPNNKIKSLARIPVGIWMYWGDQFVPTDQARRAMITWLGDPRVSKKQARHSAQEILRRLDNPGASIAARRELLNAVTDMAYTLRLDYERLERAIRDVFEPGDSKVRKAVGHPAAPMMTDSMIDLVKARLEAVSRLRDGKVTDEELHQARHAHLVTFAEYALQQPSFTAHAPATVPDMYEPVTAETALANSCGHLLTTLGMAALHPDRAALIAAVPAPRITFAAG</sequence>
<keyword evidence="2" id="KW-1185">Reference proteome</keyword>
<gene>
    <name evidence="1" type="ORF">OM076_22900</name>
</gene>
<dbReference type="RefSeq" id="WP_270042384.1">
    <property type="nucleotide sequence ID" value="NZ_JAPDOD010000023.1"/>
</dbReference>
<dbReference type="EMBL" id="JAPDOD010000023">
    <property type="protein sequence ID" value="MDA0163141.1"/>
    <property type="molecule type" value="Genomic_DNA"/>
</dbReference>
<reference evidence="1" key="1">
    <citation type="submission" date="2022-10" db="EMBL/GenBank/DDBJ databases">
        <title>The WGS of Solirubrobacter ginsenosidimutans DSM 21036.</title>
        <authorList>
            <person name="Jiang Z."/>
        </authorList>
    </citation>
    <scope>NUCLEOTIDE SEQUENCE</scope>
    <source>
        <strain evidence="1">DSM 21036</strain>
    </source>
</reference>
<comment type="caution">
    <text evidence="1">The sequence shown here is derived from an EMBL/GenBank/DDBJ whole genome shotgun (WGS) entry which is preliminary data.</text>
</comment>
<dbReference type="AlphaFoldDB" id="A0A9X3S4I7"/>
<evidence type="ECO:0000313" key="2">
    <source>
        <dbReference type="Proteomes" id="UP001149140"/>
    </source>
</evidence>
<dbReference type="Proteomes" id="UP001149140">
    <property type="component" value="Unassembled WGS sequence"/>
</dbReference>
<accession>A0A9X3S4I7</accession>
<protein>
    <submittedName>
        <fullName evidence="1">Uncharacterized protein</fullName>
    </submittedName>
</protein>
<proteinExistence type="predicted"/>
<organism evidence="1 2">
    <name type="scientific">Solirubrobacter ginsenosidimutans</name>
    <dbReference type="NCBI Taxonomy" id="490573"/>
    <lineage>
        <taxon>Bacteria</taxon>
        <taxon>Bacillati</taxon>
        <taxon>Actinomycetota</taxon>
        <taxon>Thermoleophilia</taxon>
        <taxon>Solirubrobacterales</taxon>
        <taxon>Solirubrobacteraceae</taxon>
        <taxon>Solirubrobacter</taxon>
    </lineage>
</organism>
<evidence type="ECO:0000313" key="1">
    <source>
        <dbReference type="EMBL" id="MDA0163141.1"/>
    </source>
</evidence>
<name>A0A9X3S4I7_9ACTN</name>